<gene>
    <name evidence="10" type="ORF">CCAM_LOCUS40211</name>
</gene>
<evidence type="ECO:0000256" key="8">
    <source>
        <dbReference type="SAM" id="Phobius"/>
    </source>
</evidence>
<name>A0A484NAK8_9ASTE</name>
<sequence>MDMTFGARYVILMMALFSIYTGFIYNESFSVPFEVFGRSAYACNDPSCSYTHGDQSPEVTILTGKDRYIWIDLGAGLVEYGPALYGDGLMPRGEFHPLASIHGRPKSQKSMLCDLASLVWSSYQTGEGYHQQIFIPIGTSCLGSKLFLKALKSLTTYLAETGIGVEMAETQEVEALVTNDTTLPRLEHDNGKEPIFERNEEEEQVQRISISTKILEMDIEQANKGIDCQNICMEGEAAVNGLSKEEIDAEKAFGPIFQSYFEAVLRETEDYIREKLAQRELIELLKKGLIQDQAGVSFRVTREIVKSMENVDLVHIKGTKHPIFLAYSNYDAEAVTAHMSWESQ</sequence>
<dbReference type="Pfam" id="PF25483">
    <property type="entry name" value="DUF7906"/>
    <property type="match status" value="1"/>
</dbReference>
<evidence type="ECO:0000256" key="3">
    <source>
        <dbReference type="ARBA" id="ARBA00022448"/>
    </source>
</evidence>
<accession>A0A484NAK8</accession>
<dbReference type="Proteomes" id="UP000595140">
    <property type="component" value="Unassembled WGS sequence"/>
</dbReference>
<dbReference type="InterPro" id="IPR002490">
    <property type="entry name" value="V-ATPase_116kDa_su"/>
</dbReference>
<dbReference type="PANTHER" id="PTHR31515">
    <property type="entry name" value="TRANSMEMBRANE PROTEIN-RELATED"/>
    <property type="match status" value="1"/>
</dbReference>
<comment type="similarity">
    <text evidence="2">Belongs to the V-ATPase 116 kDa subunit family.</text>
</comment>
<dbReference type="AlphaFoldDB" id="A0A484NAK8"/>
<evidence type="ECO:0000256" key="6">
    <source>
        <dbReference type="ARBA" id="ARBA00023065"/>
    </source>
</evidence>
<feature type="domain" description="DUF7906" evidence="9">
    <location>
        <begin position="49"/>
        <end position="124"/>
    </location>
</feature>
<proteinExistence type="inferred from homology"/>
<feature type="transmembrane region" description="Helical" evidence="8">
    <location>
        <begin position="7"/>
        <end position="25"/>
    </location>
</feature>
<evidence type="ECO:0000256" key="4">
    <source>
        <dbReference type="ARBA" id="ARBA00022692"/>
    </source>
</evidence>
<dbReference type="Pfam" id="PF01496">
    <property type="entry name" value="V_ATPase_I"/>
    <property type="match status" value="1"/>
</dbReference>
<dbReference type="PANTHER" id="PTHR31515:SF4">
    <property type="entry name" value="TRANSMEMBRANE PROTEIN"/>
    <property type="match status" value="1"/>
</dbReference>
<reference evidence="10 11" key="1">
    <citation type="submission" date="2018-04" db="EMBL/GenBank/DDBJ databases">
        <authorList>
            <person name="Vogel A."/>
        </authorList>
    </citation>
    <scope>NUCLEOTIDE SEQUENCE [LARGE SCALE GENOMIC DNA]</scope>
</reference>
<dbReference type="EMBL" id="OOIL02006592">
    <property type="protein sequence ID" value="VFQ98435.1"/>
    <property type="molecule type" value="Genomic_DNA"/>
</dbReference>
<evidence type="ECO:0000259" key="9">
    <source>
        <dbReference type="Pfam" id="PF25483"/>
    </source>
</evidence>
<dbReference type="GO" id="GO:0033179">
    <property type="term" value="C:proton-transporting V-type ATPase, V0 domain"/>
    <property type="evidence" value="ECO:0007669"/>
    <property type="project" value="InterPro"/>
</dbReference>
<evidence type="ECO:0000256" key="5">
    <source>
        <dbReference type="ARBA" id="ARBA00022989"/>
    </source>
</evidence>
<comment type="subcellular location">
    <subcellularLocation>
        <location evidence="1">Membrane</location>
        <topology evidence="1">Multi-pass membrane protein</topology>
    </subcellularLocation>
</comment>
<evidence type="ECO:0000256" key="1">
    <source>
        <dbReference type="ARBA" id="ARBA00004141"/>
    </source>
</evidence>
<keyword evidence="7 8" id="KW-0472">Membrane</keyword>
<evidence type="ECO:0000313" key="10">
    <source>
        <dbReference type="EMBL" id="VFQ98435.1"/>
    </source>
</evidence>
<evidence type="ECO:0000313" key="11">
    <source>
        <dbReference type="Proteomes" id="UP000595140"/>
    </source>
</evidence>
<dbReference type="InterPro" id="IPR057228">
    <property type="entry name" value="DUF7906"/>
</dbReference>
<dbReference type="GO" id="GO:0046961">
    <property type="term" value="F:proton-transporting ATPase activity, rotational mechanism"/>
    <property type="evidence" value="ECO:0007669"/>
    <property type="project" value="InterPro"/>
</dbReference>
<keyword evidence="3" id="KW-0813">Transport</keyword>
<evidence type="ECO:0000256" key="2">
    <source>
        <dbReference type="ARBA" id="ARBA00009904"/>
    </source>
</evidence>
<keyword evidence="4 8" id="KW-0812">Transmembrane</keyword>
<keyword evidence="5 8" id="KW-1133">Transmembrane helix</keyword>
<keyword evidence="11" id="KW-1185">Reference proteome</keyword>
<keyword evidence="6" id="KW-0406">Ion transport</keyword>
<protein>
    <recommendedName>
        <fullName evidence="9">DUF7906 domain-containing protein</fullName>
    </recommendedName>
</protein>
<organism evidence="10 11">
    <name type="scientific">Cuscuta campestris</name>
    <dbReference type="NCBI Taxonomy" id="132261"/>
    <lineage>
        <taxon>Eukaryota</taxon>
        <taxon>Viridiplantae</taxon>
        <taxon>Streptophyta</taxon>
        <taxon>Embryophyta</taxon>
        <taxon>Tracheophyta</taxon>
        <taxon>Spermatophyta</taxon>
        <taxon>Magnoliopsida</taxon>
        <taxon>eudicotyledons</taxon>
        <taxon>Gunneridae</taxon>
        <taxon>Pentapetalae</taxon>
        <taxon>asterids</taxon>
        <taxon>lamiids</taxon>
        <taxon>Solanales</taxon>
        <taxon>Convolvulaceae</taxon>
        <taxon>Cuscuteae</taxon>
        <taxon>Cuscuta</taxon>
        <taxon>Cuscuta subgen. Grammica</taxon>
        <taxon>Cuscuta sect. Cleistogrammica</taxon>
    </lineage>
</organism>
<dbReference type="OrthoDB" id="1833516at2759"/>
<evidence type="ECO:0000256" key="7">
    <source>
        <dbReference type="ARBA" id="ARBA00023136"/>
    </source>
</evidence>